<reference evidence="3 4" key="1">
    <citation type="submission" date="2024-04" db="EMBL/GenBank/DDBJ databases">
        <title>Human intestinal bacterial collection.</title>
        <authorList>
            <person name="Pauvert C."/>
            <person name="Hitch T.C.A."/>
            <person name="Clavel T."/>
        </authorList>
    </citation>
    <scope>NUCLEOTIDE SEQUENCE [LARGE SCALE GENOMIC DNA]</scope>
    <source>
        <strain evidence="3 4">CLA-AA-H181</strain>
    </source>
</reference>
<gene>
    <name evidence="3" type="ORF">AAAU18_05805</name>
</gene>
<evidence type="ECO:0000313" key="4">
    <source>
        <dbReference type="Proteomes" id="UP001494672"/>
    </source>
</evidence>
<accession>A0ABV1I886</accession>
<comment type="caution">
    <text evidence="3">The sequence shown here is derived from an EMBL/GenBank/DDBJ whole genome shotgun (WGS) entry which is preliminary data.</text>
</comment>
<protein>
    <submittedName>
        <fullName evidence="3">Colicin transporter</fullName>
    </submittedName>
</protein>
<sequence length="498" mass="58880">MENNNRRNVNKNRMSRNVDVAQTRRESGYVDVMTGKRLDGRVKVPVDKRRQQTDSRNGQRRADGDMRRRTDEQTRRRPDGEHRRTGEQARRRPDGERRRSDEQARRRPDAERRRSDERVRRRPDGERRRSDEQVRRRPDGEHRRSDEQVRRRQDGERRRSDEQVRRRQDGEHRRSDEQVRRRQDGERRRPDDRMRREDAENRRSEERRRRKQDQAVAAKKKNKKKRKKEGRKLTPEEIERKKKLQAEKLARRKARREKAARIFKIVLKILLILVVLCAIAFVYIRTCYKLKSIKVTGTDHYTDQQMVDIVTGGKDYGNTLLFILESRLNPAQDVTFIDKIDVTYVNRNSVEITVYEKAMAGCIKYNDQYAYFDGDGIVLEISDAKLDDVPCIEGLTSDSVEQGKKLDVGDSGFFQEILTMTQLIYKSGIQIDKITYDTDQNLILHKDGIKIRIGDGENLETKFMNLESILESVKGKNGTLDMSNYSESQRNVIFKENK</sequence>
<evidence type="ECO:0000256" key="2">
    <source>
        <dbReference type="SAM" id="Phobius"/>
    </source>
</evidence>
<evidence type="ECO:0000256" key="1">
    <source>
        <dbReference type="SAM" id="MobiDB-lite"/>
    </source>
</evidence>
<keyword evidence="2" id="KW-0472">Membrane</keyword>
<feature type="compositionally biased region" description="Basic and acidic residues" evidence="1">
    <location>
        <begin position="60"/>
        <end position="207"/>
    </location>
</feature>
<keyword evidence="2" id="KW-1133">Transmembrane helix</keyword>
<feature type="compositionally biased region" description="Basic and acidic residues" evidence="1">
    <location>
        <begin position="22"/>
        <end position="53"/>
    </location>
</feature>
<organism evidence="3 4">
    <name type="scientific">Coprococcus aceti</name>
    <dbReference type="NCBI Taxonomy" id="2981786"/>
    <lineage>
        <taxon>Bacteria</taxon>
        <taxon>Bacillati</taxon>
        <taxon>Bacillota</taxon>
        <taxon>Clostridia</taxon>
        <taxon>Lachnospirales</taxon>
        <taxon>Lachnospiraceae</taxon>
        <taxon>Coprococcus</taxon>
    </lineage>
</organism>
<dbReference type="Proteomes" id="UP001494672">
    <property type="component" value="Unassembled WGS sequence"/>
</dbReference>
<feature type="transmembrane region" description="Helical" evidence="2">
    <location>
        <begin position="262"/>
        <end position="284"/>
    </location>
</feature>
<dbReference type="RefSeq" id="WP_349092962.1">
    <property type="nucleotide sequence ID" value="NZ_JBBNGJ010000003.1"/>
</dbReference>
<proteinExistence type="predicted"/>
<keyword evidence="2" id="KW-0812">Transmembrane</keyword>
<feature type="region of interest" description="Disordered" evidence="1">
    <location>
        <begin position="1"/>
        <end position="239"/>
    </location>
</feature>
<name>A0ABV1I886_9FIRM</name>
<dbReference type="EMBL" id="JBBNGJ010000003">
    <property type="protein sequence ID" value="MEQ2592429.1"/>
    <property type="molecule type" value="Genomic_DNA"/>
</dbReference>
<evidence type="ECO:0000313" key="3">
    <source>
        <dbReference type="EMBL" id="MEQ2592429.1"/>
    </source>
</evidence>
<feature type="compositionally biased region" description="Basic residues" evidence="1">
    <location>
        <begin position="218"/>
        <end position="230"/>
    </location>
</feature>
<keyword evidence="4" id="KW-1185">Reference proteome</keyword>